<dbReference type="Pfam" id="PF09650">
    <property type="entry name" value="PHA_gran_rgn"/>
    <property type="match status" value="1"/>
</dbReference>
<organism evidence="1 2">
    <name type="scientific">Parvularcula marina</name>
    <dbReference type="NCBI Taxonomy" id="2292771"/>
    <lineage>
        <taxon>Bacteria</taxon>
        <taxon>Pseudomonadati</taxon>
        <taxon>Pseudomonadota</taxon>
        <taxon>Alphaproteobacteria</taxon>
        <taxon>Parvularculales</taxon>
        <taxon>Parvularculaceae</taxon>
        <taxon>Parvularcula</taxon>
    </lineage>
</organism>
<name>A0A371RGX3_9PROT</name>
<dbReference type="EMBL" id="QUQO01000001">
    <property type="protein sequence ID" value="RFB04682.1"/>
    <property type="molecule type" value="Genomic_DNA"/>
</dbReference>
<dbReference type="AlphaFoldDB" id="A0A371RGX3"/>
<dbReference type="InParanoid" id="A0A371RGX3"/>
<dbReference type="Proteomes" id="UP000264589">
    <property type="component" value="Unassembled WGS sequence"/>
</dbReference>
<keyword evidence="2" id="KW-1185">Reference proteome</keyword>
<sequence length="159" mass="17064">MAAANIWPATPKGICGPSALLIPGCRRSSSGFRSGGRLPISSGKDKRRSAMACPVTVTIEHDHGIEGAKARIEERFGDLEQSIAGGMGVKFERAWEGDRLNFTAKGMGQRITGELDVFPNHVRIVVVLPALLAGMAEALQGKMEKHGRAMLEDKRTPAE</sequence>
<accession>A0A371RGX3</accession>
<gene>
    <name evidence="1" type="ORF">DX908_04955</name>
</gene>
<evidence type="ECO:0008006" key="3">
    <source>
        <dbReference type="Google" id="ProtNLM"/>
    </source>
</evidence>
<evidence type="ECO:0000313" key="2">
    <source>
        <dbReference type="Proteomes" id="UP000264589"/>
    </source>
</evidence>
<proteinExistence type="predicted"/>
<reference evidence="1 2" key="1">
    <citation type="submission" date="2018-08" db="EMBL/GenBank/DDBJ databases">
        <title>Parvularcula sp. SM1705, isolated from surface water of the South Sea China.</title>
        <authorList>
            <person name="Sun L."/>
        </authorList>
    </citation>
    <scope>NUCLEOTIDE SEQUENCE [LARGE SCALE GENOMIC DNA]</scope>
    <source>
        <strain evidence="1 2">SM1705</strain>
    </source>
</reference>
<comment type="caution">
    <text evidence="1">The sequence shown here is derived from an EMBL/GenBank/DDBJ whole genome shotgun (WGS) entry which is preliminary data.</text>
</comment>
<evidence type="ECO:0000313" key="1">
    <source>
        <dbReference type="EMBL" id="RFB04682.1"/>
    </source>
</evidence>
<protein>
    <recommendedName>
        <fullName evidence="3">Polyhydroxyalkanoic acid system protein</fullName>
    </recommendedName>
</protein>
<dbReference type="InterPro" id="IPR013433">
    <property type="entry name" value="PHA_gran_rgn"/>
</dbReference>